<dbReference type="OrthoDB" id="4210589at2"/>
<evidence type="ECO:0000313" key="2">
    <source>
        <dbReference type="Proteomes" id="UP000199341"/>
    </source>
</evidence>
<gene>
    <name evidence="1" type="ORF">SAMN05216259_102617</name>
</gene>
<evidence type="ECO:0000313" key="1">
    <source>
        <dbReference type="EMBL" id="SDN09798.1"/>
    </source>
</evidence>
<proteinExistence type="predicted"/>
<dbReference type="AlphaFoldDB" id="A0A1G9YKV2"/>
<organism evidence="1 2">
    <name type="scientific">Actinacidiphila guanduensis</name>
    <dbReference type="NCBI Taxonomy" id="310781"/>
    <lineage>
        <taxon>Bacteria</taxon>
        <taxon>Bacillati</taxon>
        <taxon>Actinomycetota</taxon>
        <taxon>Actinomycetes</taxon>
        <taxon>Kitasatosporales</taxon>
        <taxon>Streptomycetaceae</taxon>
        <taxon>Actinacidiphila</taxon>
    </lineage>
</organism>
<protein>
    <recommendedName>
        <fullName evidence="3">DUF1360 domain-containing protein</fullName>
    </recommendedName>
</protein>
<dbReference type="InterPro" id="IPR010773">
    <property type="entry name" value="Mycophage_PG1_Gp7"/>
</dbReference>
<dbReference type="Pfam" id="PF07098">
    <property type="entry name" value="DUF1360"/>
    <property type="match status" value="1"/>
</dbReference>
<dbReference type="RefSeq" id="WP_093783225.1">
    <property type="nucleotide sequence ID" value="NZ_FNIE01000002.1"/>
</dbReference>
<accession>A0A1G9YKV2</accession>
<sequence>MISPAELALLALAGYRATQLVVHDSILDPVHTRIDTWQQQRPQSGYREAGVTLISCVYCAGWWLSGALLATWLLIAGRWDTAPVLVAGSSQSKGRTRRCCPPSRTAS</sequence>
<reference evidence="1 2" key="1">
    <citation type="submission" date="2016-10" db="EMBL/GenBank/DDBJ databases">
        <authorList>
            <person name="de Groot N.N."/>
        </authorList>
    </citation>
    <scope>NUCLEOTIDE SEQUENCE [LARGE SCALE GENOMIC DNA]</scope>
    <source>
        <strain evidence="1 2">CGMCC 4.2022</strain>
    </source>
</reference>
<keyword evidence="2" id="KW-1185">Reference proteome</keyword>
<name>A0A1G9YKV2_9ACTN</name>
<evidence type="ECO:0008006" key="3">
    <source>
        <dbReference type="Google" id="ProtNLM"/>
    </source>
</evidence>
<dbReference type="Proteomes" id="UP000199341">
    <property type="component" value="Unassembled WGS sequence"/>
</dbReference>
<dbReference type="EMBL" id="FNIE01000002">
    <property type="protein sequence ID" value="SDN09798.1"/>
    <property type="molecule type" value="Genomic_DNA"/>
</dbReference>